<name>A0A4R2HHH0_9SPHI</name>
<dbReference type="EMBL" id="SLWO01000003">
    <property type="protein sequence ID" value="TCO27126.1"/>
    <property type="molecule type" value="Genomic_DNA"/>
</dbReference>
<dbReference type="Proteomes" id="UP000295684">
    <property type="component" value="Unassembled WGS sequence"/>
</dbReference>
<dbReference type="InterPro" id="IPR016024">
    <property type="entry name" value="ARM-type_fold"/>
</dbReference>
<gene>
    <name evidence="4" type="ORF">EV200_103460</name>
    <name evidence="3" type="ORF">GCM10011413_26970</name>
</gene>
<accession>A0A4R2HHH0</accession>
<keyword evidence="2" id="KW-0472">Membrane</keyword>
<feature type="transmembrane region" description="Helical" evidence="2">
    <location>
        <begin position="50"/>
        <end position="69"/>
    </location>
</feature>
<feature type="region of interest" description="Disordered" evidence="1">
    <location>
        <begin position="82"/>
        <end position="106"/>
    </location>
</feature>
<evidence type="ECO:0000313" key="5">
    <source>
        <dbReference type="Proteomes" id="UP000295684"/>
    </source>
</evidence>
<dbReference type="Gene3D" id="1.25.10.10">
    <property type="entry name" value="Leucine-rich Repeat Variant"/>
    <property type="match status" value="1"/>
</dbReference>
<feature type="compositionally biased region" description="Polar residues" evidence="1">
    <location>
        <begin position="82"/>
        <end position="104"/>
    </location>
</feature>
<dbReference type="EMBL" id="BMJO01000004">
    <property type="protein sequence ID" value="GGE59124.1"/>
    <property type="molecule type" value="Genomic_DNA"/>
</dbReference>
<reference evidence="4 5" key="3">
    <citation type="submission" date="2019-03" db="EMBL/GenBank/DDBJ databases">
        <title>Genomic Encyclopedia of Type Strains, Phase IV (KMG-IV): sequencing the most valuable type-strain genomes for metagenomic binning, comparative biology and taxonomic classification.</title>
        <authorList>
            <person name="Goeker M."/>
        </authorList>
    </citation>
    <scope>NUCLEOTIDE SEQUENCE [LARGE SCALE GENOMIC DNA]</scope>
    <source>
        <strain evidence="4 5">DSM 103236</strain>
    </source>
</reference>
<dbReference type="SUPFAM" id="SSF48371">
    <property type="entry name" value="ARM repeat"/>
    <property type="match status" value="1"/>
</dbReference>
<comment type="caution">
    <text evidence="4">The sequence shown here is derived from an EMBL/GenBank/DDBJ whole genome shotgun (WGS) entry which is preliminary data.</text>
</comment>
<reference evidence="6" key="2">
    <citation type="journal article" date="2019" name="Int. J. Syst. Evol. Microbiol.">
        <title>The Global Catalogue of Microorganisms (GCM) 10K type strain sequencing project: providing services to taxonomists for standard genome sequencing and annotation.</title>
        <authorList>
            <consortium name="The Broad Institute Genomics Platform"/>
            <consortium name="The Broad Institute Genome Sequencing Center for Infectious Disease"/>
            <person name="Wu L."/>
            <person name="Ma J."/>
        </authorList>
    </citation>
    <scope>NUCLEOTIDE SEQUENCE [LARGE SCALE GENOMIC DNA]</scope>
    <source>
        <strain evidence="6">CGMCC 1.15644</strain>
    </source>
</reference>
<evidence type="ECO:0000313" key="4">
    <source>
        <dbReference type="EMBL" id="TCO27126.1"/>
    </source>
</evidence>
<proteinExistence type="predicted"/>
<evidence type="ECO:0000256" key="2">
    <source>
        <dbReference type="SAM" id="Phobius"/>
    </source>
</evidence>
<dbReference type="InterPro" id="IPR011989">
    <property type="entry name" value="ARM-like"/>
</dbReference>
<dbReference type="RefSeq" id="WP_132531643.1">
    <property type="nucleotide sequence ID" value="NZ_BMJO01000004.1"/>
</dbReference>
<protein>
    <recommendedName>
        <fullName evidence="7">HEAT repeat protein</fullName>
    </recommendedName>
</protein>
<evidence type="ECO:0000256" key="1">
    <source>
        <dbReference type="SAM" id="MobiDB-lite"/>
    </source>
</evidence>
<keyword evidence="6" id="KW-1185">Reference proteome</keyword>
<reference evidence="3" key="4">
    <citation type="submission" date="2024-05" db="EMBL/GenBank/DDBJ databases">
        <authorList>
            <person name="Sun Q."/>
            <person name="Zhou Y."/>
        </authorList>
    </citation>
    <scope>NUCLEOTIDE SEQUENCE</scope>
    <source>
        <strain evidence="3">CGMCC 1.15644</strain>
    </source>
</reference>
<sequence length="261" mass="29421">MNDPIKDFVEKHRGDFDHLDAPQLDLAGLKARLAQANDQKRHRLLSVKSTWWMAAAAILLVCAVGFWFFRLANQTVNPEQNFAGTQDTLRQQRPQKTKAQSMPDQNPAAVKYVAAPVKKNRHRKMVGSTDQLNQLLKQLNDSTSSSSRLAAILTIKKKELISYDMLNRLSGTIQKDGNSNVRLAALSVLEKYKEDAYVSNLLVSSFNHQDDPMVQLVLVNLLGKMPNIQIDEKLYALVNDPSTLEAVKDEAYHILLKENKL</sequence>
<evidence type="ECO:0000313" key="3">
    <source>
        <dbReference type="EMBL" id="GGE59124.1"/>
    </source>
</evidence>
<organism evidence="4 5">
    <name type="scientific">Pedobacter psychrotolerans</name>
    <dbReference type="NCBI Taxonomy" id="1843235"/>
    <lineage>
        <taxon>Bacteria</taxon>
        <taxon>Pseudomonadati</taxon>
        <taxon>Bacteroidota</taxon>
        <taxon>Sphingobacteriia</taxon>
        <taxon>Sphingobacteriales</taxon>
        <taxon>Sphingobacteriaceae</taxon>
        <taxon>Pedobacter</taxon>
    </lineage>
</organism>
<keyword evidence="2" id="KW-0812">Transmembrane</keyword>
<keyword evidence="2" id="KW-1133">Transmembrane helix</keyword>
<evidence type="ECO:0000313" key="6">
    <source>
        <dbReference type="Proteomes" id="UP000622648"/>
    </source>
</evidence>
<evidence type="ECO:0008006" key="7">
    <source>
        <dbReference type="Google" id="ProtNLM"/>
    </source>
</evidence>
<dbReference type="Proteomes" id="UP000622648">
    <property type="component" value="Unassembled WGS sequence"/>
</dbReference>
<reference evidence="3" key="1">
    <citation type="journal article" date="2014" name="Int. J. Syst. Evol. Microbiol.">
        <title>Complete genome of a new Firmicutes species belonging to the dominant human colonic microbiota ('Ruminococcus bicirculans') reveals two chromosomes and a selective capacity to utilize plant glucans.</title>
        <authorList>
            <consortium name="NISC Comparative Sequencing Program"/>
            <person name="Wegmann U."/>
            <person name="Louis P."/>
            <person name="Goesmann A."/>
            <person name="Henrissat B."/>
            <person name="Duncan S.H."/>
            <person name="Flint H.J."/>
        </authorList>
    </citation>
    <scope>NUCLEOTIDE SEQUENCE</scope>
    <source>
        <strain evidence="3">CGMCC 1.15644</strain>
    </source>
</reference>
<dbReference type="OrthoDB" id="978644at2"/>
<dbReference type="AlphaFoldDB" id="A0A4R2HHH0"/>